<dbReference type="RefSeq" id="WP_140838841.1">
    <property type="nucleotide sequence ID" value="NZ_RCZI01000001.1"/>
</dbReference>
<evidence type="ECO:0000313" key="1">
    <source>
        <dbReference type="EMBL" id="TPG30667.1"/>
    </source>
</evidence>
<comment type="caution">
    <text evidence="1">The sequence shown here is derived from an EMBL/GenBank/DDBJ whole genome shotgun (WGS) entry which is preliminary data.</text>
</comment>
<sequence length="90" mass="9747">MTTDLRRIALTVDEPWPGLYFWVLQEENDDAGIYEPIDAADAPAKSYHAALAAGYIALQSLCGSAGPRQGEQGVPLFISPSIDVMHTTIQ</sequence>
<reference evidence="1 2" key="1">
    <citation type="journal article" date="2019" name="Environ. Microbiol.">
        <title>Species interactions and distinct microbial communities in high Arctic permafrost affected cryosols are associated with the CH4 and CO2 gas fluxes.</title>
        <authorList>
            <person name="Altshuler I."/>
            <person name="Hamel J."/>
            <person name="Turney S."/>
            <person name="Magnuson E."/>
            <person name="Levesque R."/>
            <person name="Greer C."/>
            <person name="Whyte L.G."/>
        </authorList>
    </citation>
    <scope>NUCLEOTIDE SEQUENCE [LARGE SCALE GENOMIC DNA]</scope>
    <source>
        <strain evidence="1 2">S06.C</strain>
    </source>
</reference>
<dbReference type="OrthoDB" id="8854361at2"/>
<evidence type="ECO:0000313" key="2">
    <source>
        <dbReference type="Proteomes" id="UP000319212"/>
    </source>
</evidence>
<dbReference type="EMBL" id="RCZI01000001">
    <property type="protein sequence ID" value="TPG30667.1"/>
    <property type="molecule type" value="Genomic_DNA"/>
</dbReference>
<name>A0A502DZB1_9BURK</name>
<dbReference type="Proteomes" id="UP000319212">
    <property type="component" value="Unassembled WGS sequence"/>
</dbReference>
<dbReference type="AlphaFoldDB" id="A0A502DZB1"/>
<organism evidence="1 2">
    <name type="scientific">Variovorax guangxiensis</name>
    <dbReference type="NCBI Taxonomy" id="1775474"/>
    <lineage>
        <taxon>Bacteria</taxon>
        <taxon>Pseudomonadati</taxon>
        <taxon>Pseudomonadota</taxon>
        <taxon>Betaproteobacteria</taxon>
        <taxon>Burkholderiales</taxon>
        <taxon>Comamonadaceae</taxon>
        <taxon>Variovorax</taxon>
    </lineage>
</organism>
<proteinExistence type="predicted"/>
<gene>
    <name evidence="1" type="ORF">EAH82_04145</name>
</gene>
<accession>A0A502DZB1</accession>
<protein>
    <submittedName>
        <fullName evidence="1">Uncharacterized protein</fullName>
    </submittedName>
</protein>